<sequence>MTTTKRRTLTALALLLASTAFAASAPEPVVWPAPKDVPERVRAAGLEMLDTEAMDMHIHTTLKVYSGGRPVTVPADIGIDRSGPSPRYSPLHTHDTTGTLHVESERWRDFTLGQFMTEWGVSGVREKCGADVGGRTRAGDPSRIVLRDGETITLRCR</sequence>
<protein>
    <submittedName>
        <fullName evidence="2">Uncharacterized protein</fullName>
    </submittedName>
</protein>
<feature type="signal peptide" evidence="1">
    <location>
        <begin position="1"/>
        <end position="22"/>
    </location>
</feature>
<dbReference type="EMBL" id="BAAAUG010000130">
    <property type="protein sequence ID" value="GAA3133046.1"/>
    <property type="molecule type" value="Genomic_DNA"/>
</dbReference>
<dbReference type="RefSeq" id="WP_344526560.1">
    <property type="nucleotide sequence ID" value="NZ_BAAAUG010000130.1"/>
</dbReference>
<keyword evidence="3" id="KW-1185">Reference proteome</keyword>
<name>A0ABP6N390_9ACTN</name>
<evidence type="ECO:0000313" key="2">
    <source>
        <dbReference type="EMBL" id="GAA3133046.1"/>
    </source>
</evidence>
<evidence type="ECO:0000256" key="1">
    <source>
        <dbReference type="SAM" id="SignalP"/>
    </source>
</evidence>
<reference evidence="3" key="1">
    <citation type="journal article" date="2019" name="Int. J. Syst. Evol. Microbiol.">
        <title>The Global Catalogue of Microorganisms (GCM) 10K type strain sequencing project: providing services to taxonomists for standard genome sequencing and annotation.</title>
        <authorList>
            <consortium name="The Broad Institute Genomics Platform"/>
            <consortium name="The Broad Institute Genome Sequencing Center for Infectious Disease"/>
            <person name="Wu L."/>
            <person name="Ma J."/>
        </authorList>
    </citation>
    <scope>NUCLEOTIDE SEQUENCE [LARGE SCALE GENOMIC DNA]</scope>
    <source>
        <strain evidence="3">JCM 9092</strain>
    </source>
</reference>
<proteinExistence type="predicted"/>
<dbReference type="Proteomes" id="UP001501637">
    <property type="component" value="Unassembled WGS sequence"/>
</dbReference>
<gene>
    <name evidence="2" type="ORF">GCM10010449_62440</name>
</gene>
<evidence type="ECO:0000313" key="3">
    <source>
        <dbReference type="Proteomes" id="UP001501637"/>
    </source>
</evidence>
<feature type="chain" id="PRO_5046650240" evidence="1">
    <location>
        <begin position="23"/>
        <end position="157"/>
    </location>
</feature>
<keyword evidence="1" id="KW-0732">Signal</keyword>
<comment type="caution">
    <text evidence="2">The sequence shown here is derived from an EMBL/GenBank/DDBJ whole genome shotgun (WGS) entry which is preliminary data.</text>
</comment>
<accession>A0ABP6N390</accession>
<organism evidence="2 3">
    <name type="scientific">Streptomyces rectiviolaceus</name>
    <dbReference type="NCBI Taxonomy" id="332591"/>
    <lineage>
        <taxon>Bacteria</taxon>
        <taxon>Bacillati</taxon>
        <taxon>Actinomycetota</taxon>
        <taxon>Actinomycetes</taxon>
        <taxon>Kitasatosporales</taxon>
        <taxon>Streptomycetaceae</taxon>
        <taxon>Streptomyces</taxon>
    </lineage>
</organism>